<dbReference type="PRINTS" id="PR00457">
    <property type="entry name" value="ANPEROXIDASE"/>
</dbReference>
<comment type="subcellular location">
    <subcellularLocation>
        <location evidence="1">Secreted</location>
    </subcellularLocation>
</comment>
<dbReference type="SUPFAM" id="SSF48113">
    <property type="entry name" value="Heme-dependent peroxidases"/>
    <property type="match status" value="1"/>
</dbReference>
<evidence type="ECO:0000256" key="1">
    <source>
        <dbReference type="ARBA" id="ARBA00004613"/>
    </source>
</evidence>
<evidence type="ECO:0000256" key="5">
    <source>
        <dbReference type="PIRSR" id="PIRSR619791-2"/>
    </source>
</evidence>
<accession>A0A3R7LPB5</accession>
<gene>
    <name evidence="6" type="ORF">C7M84_021611</name>
</gene>
<keyword evidence="5" id="KW-0479">Metal-binding</keyword>
<evidence type="ECO:0000256" key="2">
    <source>
        <dbReference type="ARBA" id="ARBA00022525"/>
    </source>
</evidence>
<dbReference type="GO" id="GO:0004601">
    <property type="term" value="F:peroxidase activity"/>
    <property type="evidence" value="ECO:0007669"/>
    <property type="project" value="UniProtKB-KW"/>
</dbReference>
<proteinExistence type="predicted"/>
<comment type="caution">
    <text evidence="6">The sequence shown here is derived from an EMBL/GenBank/DDBJ whole genome shotgun (WGS) entry which is preliminary data.</text>
</comment>
<dbReference type="PANTHER" id="PTHR11475:SF4">
    <property type="entry name" value="CHORION PEROXIDASE"/>
    <property type="match status" value="1"/>
</dbReference>
<dbReference type="Pfam" id="PF03098">
    <property type="entry name" value="An_peroxidase"/>
    <property type="match status" value="1"/>
</dbReference>
<dbReference type="OrthoDB" id="823504at2759"/>
<dbReference type="PANTHER" id="PTHR11475">
    <property type="entry name" value="OXIDASE/PEROXIDASE"/>
    <property type="match status" value="1"/>
</dbReference>
<dbReference type="EMBL" id="QCYY01004557">
    <property type="protein sequence ID" value="ROT60792.1"/>
    <property type="molecule type" value="Genomic_DNA"/>
</dbReference>
<dbReference type="GO" id="GO:0006979">
    <property type="term" value="P:response to oxidative stress"/>
    <property type="evidence" value="ECO:0007669"/>
    <property type="project" value="InterPro"/>
</dbReference>
<dbReference type="STRING" id="6689.A0A3R7LPB5"/>
<reference evidence="6 7" key="2">
    <citation type="submission" date="2019-01" db="EMBL/GenBank/DDBJ databases">
        <title>The decoding of complex shrimp genome reveals the adaptation for benthos swimmer, frequently molting mechanism and breeding impact on genome.</title>
        <authorList>
            <person name="Sun Y."/>
            <person name="Gao Y."/>
            <person name="Yu Y."/>
        </authorList>
    </citation>
    <scope>NUCLEOTIDE SEQUENCE [LARGE SCALE GENOMIC DNA]</scope>
    <source>
        <tissue evidence="6">Muscle</tissue>
    </source>
</reference>
<reference evidence="6 7" key="1">
    <citation type="submission" date="2018-04" db="EMBL/GenBank/DDBJ databases">
        <authorList>
            <person name="Zhang X."/>
            <person name="Yuan J."/>
            <person name="Li F."/>
            <person name="Xiang J."/>
        </authorList>
    </citation>
    <scope>NUCLEOTIDE SEQUENCE [LARGE SCALE GENOMIC DNA]</scope>
    <source>
        <tissue evidence="6">Muscle</tissue>
    </source>
</reference>
<evidence type="ECO:0000256" key="4">
    <source>
        <dbReference type="ARBA" id="ARBA00023180"/>
    </source>
</evidence>
<keyword evidence="4" id="KW-0325">Glycoprotein</keyword>
<dbReference type="PROSITE" id="PS50292">
    <property type="entry name" value="PEROXIDASE_3"/>
    <property type="match status" value="1"/>
</dbReference>
<keyword evidence="5" id="KW-0349">Heme</keyword>
<name>A0A3R7LPB5_PENVA</name>
<keyword evidence="2" id="KW-0964">Secreted</keyword>
<keyword evidence="3 6" id="KW-0560">Oxidoreductase</keyword>
<dbReference type="InterPro" id="IPR037120">
    <property type="entry name" value="Haem_peroxidase_sf_animal"/>
</dbReference>
<dbReference type="GO" id="GO:0020037">
    <property type="term" value="F:heme binding"/>
    <property type="evidence" value="ECO:0007669"/>
    <property type="project" value="InterPro"/>
</dbReference>
<organism evidence="6 7">
    <name type="scientific">Penaeus vannamei</name>
    <name type="common">Whiteleg shrimp</name>
    <name type="synonym">Litopenaeus vannamei</name>
    <dbReference type="NCBI Taxonomy" id="6689"/>
    <lineage>
        <taxon>Eukaryota</taxon>
        <taxon>Metazoa</taxon>
        <taxon>Ecdysozoa</taxon>
        <taxon>Arthropoda</taxon>
        <taxon>Crustacea</taxon>
        <taxon>Multicrustacea</taxon>
        <taxon>Malacostraca</taxon>
        <taxon>Eumalacostraca</taxon>
        <taxon>Eucarida</taxon>
        <taxon>Decapoda</taxon>
        <taxon>Dendrobranchiata</taxon>
        <taxon>Penaeoidea</taxon>
        <taxon>Penaeidae</taxon>
        <taxon>Penaeus</taxon>
    </lineage>
</organism>
<dbReference type="AlphaFoldDB" id="A0A3R7LPB5"/>
<feature type="non-terminal residue" evidence="6">
    <location>
        <position position="414"/>
    </location>
</feature>
<feature type="binding site" description="axial binding residue" evidence="5">
    <location>
        <position position="410"/>
    </location>
    <ligand>
        <name>heme b</name>
        <dbReference type="ChEBI" id="CHEBI:60344"/>
    </ligand>
    <ligandPart>
        <name>Fe</name>
        <dbReference type="ChEBI" id="CHEBI:18248"/>
    </ligandPart>
</feature>
<dbReference type="InterPro" id="IPR010255">
    <property type="entry name" value="Haem_peroxidase_sf"/>
</dbReference>
<evidence type="ECO:0000313" key="6">
    <source>
        <dbReference type="EMBL" id="ROT60792.1"/>
    </source>
</evidence>
<dbReference type="GO" id="GO:0005576">
    <property type="term" value="C:extracellular region"/>
    <property type="evidence" value="ECO:0007669"/>
    <property type="project" value="UniProtKB-SubCell"/>
</dbReference>
<evidence type="ECO:0000256" key="3">
    <source>
        <dbReference type="ARBA" id="ARBA00022559"/>
    </source>
</evidence>
<dbReference type="GO" id="GO:0046872">
    <property type="term" value="F:metal ion binding"/>
    <property type="evidence" value="ECO:0007669"/>
    <property type="project" value="UniProtKB-KW"/>
</dbReference>
<keyword evidence="5" id="KW-0408">Iron</keyword>
<keyword evidence="7" id="KW-1185">Reference proteome</keyword>
<keyword evidence="3 6" id="KW-0575">Peroxidase</keyword>
<dbReference type="Proteomes" id="UP000283509">
    <property type="component" value="Unassembled WGS sequence"/>
</dbReference>
<evidence type="ECO:0000313" key="7">
    <source>
        <dbReference type="Proteomes" id="UP000283509"/>
    </source>
</evidence>
<dbReference type="InterPro" id="IPR019791">
    <property type="entry name" value="Haem_peroxidase_animal"/>
</dbReference>
<protein>
    <submittedName>
        <fullName evidence="6">Putative peroxidase</fullName>
    </submittedName>
</protein>
<sequence length="414" mass="46286">MLAEKDQITRNIKSKNMSLPRDSPAYMHQILFKRSSPRSIELSKKGYMMDQATSFLKDKLKLSKMNVTFDLFWSETCNETSPTPVCGSTPYRSANGTCNNINNPNWGATFSPFRRLAPTSYGDGVSSLRLAQDGFALPSARRVSSTVRHPRQIEGHPVSVLFMTYGQFLDHDLTFAPVAGENGEAIPCCPEALGDTPPHPECAPISIPADDPFYAQFNQTCMEFIRSASAPRCHFGPREQMNERTAYIDGSQIYGTSDEMMKSLRTMEDGLLVTQITKEGTELLPPIKDLSNACNREEKADADQFCFQAGDMRVNEQILLTLFHTVWARHHNNIAAKLKSSNPAWNDEKLFQEARRIVGAQLQVVTYNEYLPRIIGSKPYLSPFDYTNYDSSISAGISAEFATAAFRFGHSQIA</sequence>
<dbReference type="Gene3D" id="1.10.640.10">
    <property type="entry name" value="Haem peroxidase domain superfamily, animal type"/>
    <property type="match status" value="1"/>
</dbReference>